<dbReference type="HAMAP" id="MF_01965">
    <property type="entry name" value="NADHX_dehydratase"/>
    <property type="match status" value="1"/>
</dbReference>
<comment type="similarity">
    <text evidence="7">Belongs to the NnrD/CARKD family.</text>
</comment>
<proteinExistence type="inferred from homology"/>
<evidence type="ECO:0000256" key="6">
    <source>
        <dbReference type="ARBA" id="ARBA00047472"/>
    </source>
</evidence>
<dbReference type="Gene3D" id="3.40.1190.20">
    <property type="match status" value="1"/>
</dbReference>
<dbReference type="GO" id="GO:0047453">
    <property type="term" value="F:ATP-dependent NAD(P)H-hydrate dehydratase activity"/>
    <property type="evidence" value="ECO:0007669"/>
    <property type="project" value="UniProtKB-UniRule"/>
</dbReference>
<sequence length="299" mass="32216">MYRVRNRFDHKGNYGHALLIAGSKGMVGASLLSGKACLRSGAGKLTIHSPGCGYIILQVGFPEAIVNTDKHDYVFTGIDDIKPYAAIGIGPGLGKDPKTAEGIENLLKVADKPLVIDADALNLLAENPDWWEYIPRNSILTPHPGEFARLFGESENSLEELEKMQQKAEETNCIIVLKHADTRVAIPGRDICFSRFGNPGMATAGSGDVLTGMITGLLAQGYTPNEAALMGVMLHGIAGDVATTGFSKQESLIASDIIENIGEAYARITGPLDDDVFSDFMDDFIEDDDLDLRNPFSIN</sequence>
<dbReference type="OrthoDB" id="10062183at2759"/>
<dbReference type="InterPro" id="IPR017953">
    <property type="entry name" value="Carbohydrate_kinase_pred_CS"/>
</dbReference>
<keyword evidence="2 7" id="KW-0067">ATP-binding</keyword>
<dbReference type="PANTHER" id="PTHR12592">
    <property type="entry name" value="ATP-DEPENDENT (S)-NAD(P)H-HYDRATE DEHYDRATASE FAMILY MEMBER"/>
    <property type="match status" value="1"/>
</dbReference>
<evidence type="ECO:0000256" key="2">
    <source>
        <dbReference type="ARBA" id="ARBA00022840"/>
    </source>
</evidence>
<dbReference type="AlphaFoldDB" id="A0A7R8ZUR1"/>
<feature type="binding site" evidence="7">
    <location>
        <position position="208"/>
    </location>
    <ligand>
        <name>(6S)-NADPHX</name>
        <dbReference type="ChEBI" id="CHEBI:64076"/>
    </ligand>
</feature>
<keyword evidence="1 7" id="KW-0547">Nucleotide-binding</keyword>
<comment type="function">
    <text evidence="7">Catalyzes the dehydration of the S-form of NAD(P)HX at the expense of ATP, which is converted to ADP. Together with NAD(P)HX epimerase, which catalyzes the epimerization of the S- and R-forms, the enzyme allows the repair of both epimers of NAD(P)HX, a damaged form of NAD(P)H that is a result of enzymatic or heat-dependent hydration.</text>
</comment>
<gene>
    <name evidence="8" type="ORF">CTOB1V02_LOCUS15072</name>
</gene>
<dbReference type="InterPro" id="IPR029056">
    <property type="entry name" value="Ribokinase-like"/>
</dbReference>
<keyword evidence="7" id="KW-0597">Phosphoprotein</keyword>
<feature type="binding site" evidence="7">
    <location>
        <begin position="178"/>
        <end position="182"/>
    </location>
    <ligand>
        <name>ATP</name>
        <dbReference type="ChEBI" id="CHEBI:30616"/>
    </ligand>
</feature>
<evidence type="ECO:0000313" key="8">
    <source>
        <dbReference type="EMBL" id="CAD7237257.1"/>
    </source>
</evidence>
<keyword evidence="4 7" id="KW-0520">NAD</keyword>
<feature type="binding site" evidence="7">
    <location>
        <begin position="143"/>
        <end position="149"/>
    </location>
    <ligand>
        <name>(6S)-NADPHX</name>
        <dbReference type="ChEBI" id="CHEBI:64076"/>
    </ligand>
</feature>
<accession>A0A7R8ZUR1</accession>
<name>A0A7R8ZUR1_9CRUS</name>
<dbReference type="GO" id="GO:0110051">
    <property type="term" value="P:metabolite repair"/>
    <property type="evidence" value="ECO:0007669"/>
    <property type="project" value="TreeGrafter"/>
</dbReference>
<evidence type="ECO:0000256" key="5">
    <source>
        <dbReference type="ARBA" id="ARBA00023239"/>
    </source>
</evidence>
<dbReference type="NCBIfam" id="TIGR00196">
    <property type="entry name" value="yjeF_cterm"/>
    <property type="match status" value="1"/>
</dbReference>
<comment type="catalytic activity">
    <reaction evidence="6 7">
        <text>(6S)-NADPHX + ATP = ADP + phosphate + NADPH + H(+)</text>
        <dbReference type="Rhea" id="RHEA:32231"/>
        <dbReference type="ChEBI" id="CHEBI:15378"/>
        <dbReference type="ChEBI" id="CHEBI:30616"/>
        <dbReference type="ChEBI" id="CHEBI:43474"/>
        <dbReference type="ChEBI" id="CHEBI:57783"/>
        <dbReference type="ChEBI" id="CHEBI:64076"/>
        <dbReference type="ChEBI" id="CHEBI:456216"/>
        <dbReference type="EC" id="4.2.1.93"/>
    </reaction>
</comment>
<dbReference type="PROSITE" id="PS01050">
    <property type="entry name" value="YJEF_C_2"/>
    <property type="match status" value="1"/>
</dbReference>
<dbReference type="PROSITE" id="PS51383">
    <property type="entry name" value="YJEF_C_3"/>
    <property type="match status" value="1"/>
</dbReference>
<dbReference type="GO" id="GO:0052856">
    <property type="term" value="F:NAD(P)HX epimerase activity"/>
    <property type="evidence" value="ECO:0007669"/>
    <property type="project" value="TreeGrafter"/>
</dbReference>
<evidence type="ECO:0000256" key="3">
    <source>
        <dbReference type="ARBA" id="ARBA00022857"/>
    </source>
</evidence>
<feature type="binding site" evidence="7">
    <location>
        <begin position="198"/>
        <end position="207"/>
    </location>
    <ligand>
        <name>ATP</name>
        <dbReference type="ChEBI" id="CHEBI:30616"/>
    </ligand>
</feature>
<evidence type="ECO:0000256" key="1">
    <source>
        <dbReference type="ARBA" id="ARBA00022741"/>
    </source>
</evidence>
<dbReference type="GO" id="GO:0052855">
    <property type="term" value="F:ADP-dependent NAD(P)H-hydrate dehydratase activity"/>
    <property type="evidence" value="ECO:0007669"/>
    <property type="project" value="TreeGrafter"/>
</dbReference>
<comment type="cofactor">
    <cofactor evidence="7">
        <name>Mg(2+)</name>
        <dbReference type="ChEBI" id="CHEBI:18420"/>
    </cofactor>
</comment>
<dbReference type="CDD" id="cd01171">
    <property type="entry name" value="YXKO-related"/>
    <property type="match status" value="1"/>
</dbReference>
<keyword evidence="5 7" id="KW-0456">Lyase</keyword>
<evidence type="ECO:0000256" key="7">
    <source>
        <dbReference type="HAMAP-Rule" id="MF_03157"/>
    </source>
</evidence>
<dbReference type="GO" id="GO:0005524">
    <property type="term" value="F:ATP binding"/>
    <property type="evidence" value="ECO:0007669"/>
    <property type="project" value="UniProtKB-KW"/>
</dbReference>
<dbReference type="Pfam" id="PF01256">
    <property type="entry name" value="Carb_kinase"/>
    <property type="match status" value="1"/>
</dbReference>
<dbReference type="EMBL" id="OB686178">
    <property type="protein sequence ID" value="CAD7237257.1"/>
    <property type="molecule type" value="Genomic_DNA"/>
</dbReference>
<organism evidence="8">
    <name type="scientific">Cyprideis torosa</name>
    <dbReference type="NCBI Taxonomy" id="163714"/>
    <lineage>
        <taxon>Eukaryota</taxon>
        <taxon>Metazoa</taxon>
        <taxon>Ecdysozoa</taxon>
        <taxon>Arthropoda</taxon>
        <taxon>Crustacea</taxon>
        <taxon>Oligostraca</taxon>
        <taxon>Ostracoda</taxon>
        <taxon>Podocopa</taxon>
        <taxon>Podocopida</taxon>
        <taxon>Cytherocopina</taxon>
        <taxon>Cytheroidea</taxon>
        <taxon>Cytherideidae</taxon>
        <taxon>Cyprideis</taxon>
    </lineage>
</organism>
<dbReference type="SUPFAM" id="SSF53613">
    <property type="entry name" value="Ribokinase-like"/>
    <property type="match status" value="1"/>
</dbReference>
<dbReference type="PANTHER" id="PTHR12592:SF0">
    <property type="entry name" value="ATP-DEPENDENT (S)-NAD(P)H-HYDRATE DEHYDRATASE"/>
    <property type="match status" value="1"/>
</dbReference>
<feature type="binding site" evidence="7">
    <location>
        <position position="92"/>
    </location>
    <ligand>
        <name>(6S)-NADPHX</name>
        <dbReference type="ChEBI" id="CHEBI:64076"/>
    </ligand>
</feature>
<protein>
    <recommendedName>
        <fullName evidence="7">ATP-dependent (S)-NAD(P)H-hydrate dehydratase</fullName>
        <ecNumber evidence="7">4.2.1.93</ecNumber>
    </recommendedName>
    <alternativeName>
        <fullName evidence="7">ATP-dependent NAD(P)HX dehydratase</fullName>
    </alternativeName>
</protein>
<dbReference type="GO" id="GO:0046496">
    <property type="term" value="P:nicotinamide nucleotide metabolic process"/>
    <property type="evidence" value="ECO:0007669"/>
    <property type="project" value="UniProtKB-UniRule"/>
</dbReference>
<dbReference type="InterPro" id="IPR000631">
    <property type="entry name" value="CARKD"/>
</dbReference>
<dbReference type="EC" id="4.2.1.93" evidence="7"/>
<comment type="catalytic activity">
    <reaction evidence="7">
        <text>(6S)-NADHX + ATP = ADP + phosphate + NADH + H(+)</text>
        <dbReference type="Rhea" id="RHEA:19017"/>
        <dbReference type="ChEBI" id="CHEBI:15378"/>
        <dbReference type="ChEBI" id="CHEBI:30616"/>
        <dbReference type="ChEBI" id="CHEBI:43474"/>
        <dbReference type="ChEBI" id="CHEBI:57945"/>
        <dbReference type="ChEBI" id="CHEBI:64074"/>
        <dbReference type="ChEBI" id="CHEBI:456216"/>
        <dbReference type="EC" id="4.2.1.93"/>
    </reaction>
</comment>
<reference evidence="8" key="1">
    <citation type="submission" date="2020-11" db="EMBL/GenBank/DDBJ databases">
        <authorList>
            <person name="Tran Van P."/>
        </authorList>
    </citation>
    <scope>NUCLEOTIDE SEQUENCE</scope>
</reference>
<keyword evidence="3" id="KW-0521">NADP</keyword>
<evidence type="ECO:0000256" key="4">
    <source>
        <dbReference type="ARBA" id="ARBA00023027"/>
    </source>
</evidence>